<comment type="caution">
    <text evidence="6">The sequence shown here is derived from an EMBL/GenBank/DDBJ whole genome shotgun (WGS) entry which is preliminary data.</text>
</comment>
<name>A0ABR3V3W5_HUMIN</name>
<keyword evidence="3" id="KW-0238">DNA-binding</keyword>
<evidence type="ECO:0000256" key="3">
    <source>
        <dbReference type="ARBA" id="ARBA00023125"/>
    </source>
</evidence>
<dbReference type="InterPro" id="IPR051089">
    <property type="entry name" value="prtT"/>
</dbReference>
<evidence type="ECO:0000313" key="6">
    <source>
        <dbReference type="EMBL" id="KAL1836473.1"/>
    </source>
</evidence>
<evidence type="ECO:0000256" key="1">
    <source>
        <dbReference type="ARBA" id="ARBA00004123"/>
    </source>
</evidence>
<evidence type="ECO:0000313" key="7">
    <source>
        <dbReference type="Proteomes" id="UP001583172"/>
    </source>
</evidence>
<evidence type="ECO:0000256" key="2">
    <source>
        <dbReference type="ARBA" id="ARBA00023015"/>
    </source>
</evidence>
<dbReference type="PANTHER" id="PTHR31845">
    <property type="entry name" value="FINGER DOMAIN PROTEIN, PUTATIVE-RELATED"/>
    <property type="match status" value="1"/>
</dbReference>
<evidence type="ECO:0000256" key="4">
    <source>
        <dbReference type="ARBA" id="ARBA00023163"/>
    </source>
</evidence>
<gene>
    <name evidence="6" type="ORF">VTJ49DRAFT_5087</name>
</gene>
<keyword evidence="2" id="KW-0805">Transcription regulation</keyword>
<reference evidence="6 7" key="1">
    <citation type="journal article" date="2024" name="Commun. Biol.">
        <title>Comparative genomic analysis of thermophilic fungi reveals convergent evolutionary adaptations and gene losses.</title>
        <authorList>
            <person name="Steindorff A.S."/>
            <person name="Aguilar-Pontes M.V."/>
            <person name="Robinson A.J."/>
            <person name="Andreopoulos B."/>
            <person name="LaButti K."/>
            <person name="Kuo A."/>
            <person name="Mondo S."/>
            <person name="Riley R."/>
            <person name="Otillar R."/>
            <person name="Haridas S."/>
            <person name="Lipzen A."/>
            <person name="Grimwood J."/>
            <person name="Schmutz J."/>
            <person name="Clum A."/>
            <person name="Reid I.D."/>
            <person name="Moisan M.C."/>
            <person name="Butler G."/>
            <person name="Nguyen T.T.M."/>
            <person name="Dewar K."/>
            <person name="Conant G."/>
            <person name="Drula E."/>
            <person name="Henrissat B."/>
            <person name="Hansel C."/>
            <person name="Singer S."/>
            <person name="Hutchinson M.I."/>
            <person name="de Vries R.P."/>
            <person name="Natvig D.O."/>
            <person name="Powell A.J."/>
            <person name="Tsang A."/>
            <person name="Grigoriev I.V."/>
        </authorList>
    </citation>
    <scope>NUCLEOTIDE SEQUENCE [LARGE SCALE GENOMIC DNA]</scope>
    <source>
        <strain evidence="6 7">CBS 620.91</strain>
    </source>
</reference>
<keyword evidence="7" id="KW-1185">Reference proteome</keyword>
<protein>
    <submittedName>
        <fullName evidence="6">Uncharacterized protein</fullName>
    </submittedName>
</protein>
<sequence>MGNRMRPVRIGESKMFGSRKPRFQVREVRAPVEAVYRPNTQTKETETTKAAFITSERSLDLLMGIVVILGWHHYHCGRQSQLNNLLCLAESLISDLGLNKAPVPQENGEESVRATEEKRLLLGVWYLRSSAAMHLQQLTSMPFTSYMRQCLAEIQERKDHELDGVLVHFVKVQFLAERVAVLKSPQMKRADNYNDRVPLEGGEQEKESPERGAALAGCQAYLDNLTRELPSALKDNAMMVTQLNTVALRFAEAQGVEVLHPTVSKASESRLSFTTNSPTIDALLQATHSAIRSWFRAWMSSVPVSRYRALPSHAVFQLLYALGAIVRGQTEQTHAQEAEVWGQRRVPTWTNSGPRWVKCMKMSMSIGP</sequence>
<accession>A0ABR3V3W5</accession>
<comment type="subcellular location">
    <subcellularLocation>
        <location evidence="1">Nucleus</location>
    </subcellularLocation>
</comment>
<evidence type="ECO:0000256" key="5">
    <source>
        <dbReference type="ARBA" id="ARBA00023242"/>
    </source>
</evidence>
<dbReference type="PANTHER" id="PTHR31845:SF10">
    <property type="entry name" value="ZN(II)2CYS6 TRANSCRIPTION FACTOR (EUROFUNG)"/>
    <property type="match status" value="1"/>
</dbReference>
<organism evidence="6 7">
    <name type="scientific">Humicola insolens</name>
    <name type="common">Soft-rot fungus</name>
    <dbReference type="NCBI Taxonomy" id="85995"/>
    <lineage>
        <taxon>Eukaryota</taxon>
        <taxon>Fungi</taxon>
        <taxon>Dikarya</taxon>
        <taxon>Ascomycota</taxon>
        <taxon>Pezizomycotina</taxon>
        <taxon>Sordariomycetes</taxon>
        <taxon>Sordariomycetidae</taxon>
        <taxon>Sordariales</taxon>
        <taxon>Chaetomiaceae</taxon>
        <taxon>Mycothermus</taxon>
    </lineage>
</organism>
<proteinExistence type="predicted"/>
<keyword evidence="4" id="KW-0804">Transcription</keyword>
<dbReference type="Proteomes" id="UP001583172">
    <property type="component" value="Unassembled WGS sequence"/>
</dbReference>
<keyword evidence="5" id="KW-0539">Nucleus</keyword>
<dbReference type="EMBL" id="JAZGSY010000406">
    <property type="protein sequence ID" value="KAL1836473.1"/>
    <property type="molecule type" value="Genomic_DNA"/>
</dbReference>